<keyword evidence="3" id="KW-1185">Reference proteome</keyword>
<dbReference type="HOGENOM" id="CLU_237787_0_0_1"/>
<dbReference type="GeneID" id="19404473"/>
<reference evidence="2 3" key="1">
    <citation type="journal article" date="2012" name="PLoS Pathog.">
        <title>Diverse lifestyles and strategies of plant pathogenesis encoded in the genomes of eighteen Dothideomycetes fungi.</title>
        <authorList>
            <person name="Ohm R.A."/>
            <person name="Feau N."/>
            <person name="Henrissat B."/>
            <person name="Schoch C.L."/>
            <person name="Horwitz B.A."/>
            <person name="Barry K.W."/>
            <person name="Condon B.J."/>
            <person name="Copeland A.C."/>
            <person name="Dhillon B."/>
            <person name="Glaser F."/>
            <person name="Hesse C.N."/>
            <person name="Kosti I."/>
            <person name="LaButti K."/>
            <person name="Lindquist E.A."/>
            <person name="Lucas S."/>
            <person name="Salamov A.A."/>
            <person name="Bradshaw R.E."/>
            <person name="Ciuffetti L."/>
            <person name="Hamelin R.C."/>
            <person name="Kema G.H.J."/>
            <person name="Lawrence C."/>
            <person name="Scott J.A."/>
            <person name="Spatafora J.W."/>
            <person name="Turgeon B.G."/>
            <person name="de Wit P.J.G.M."/>
            <person name="Zhong S."/>
            <person name="Goodwin S.B."/>
            <person name="Grigoriev I.V."/>
        </authorList>
    </citation>
    <scope>NUCLEOTIDE SEQUENCE [LARGE SCALE GENOMIC DNA]</scope>
    <source>
        <strain evidence="3">28A</strain>
    </source>
</reference>
<dbReference type="Gene3D" id="3.40.395.10">
    <property type="entry name" value="Adenoviral Proteinase, Chain A"/>
    <property type="match status" value="1"/>
</dbReference>
<evidence type="ECO:0000313" key="2">
    <source>
        <dbReference type="EMBL" id="EOA87625.1"/>
    </source>
</evidence>
<name>R0IS19_EXST2</name>
<evidence type="ECO:0008006" key="4">
    <source>
        <dbReference type="Google" id="ProtNLM"/>
    </source>
</evidence>
<feature type="region of interest" description="Disordered" evidence="1">
    <location>
        <begin position="629"/>
        <end position="673"/>
    </location>
</feature>
<evidence type="ECO:0000256" key="1">
    <source>
        <dbReference type="SAM" id="MobiDB-lite"/>
    </source>
</evidence>
<dbReference type="Proteomes" id="UP000016935">
    <property type="component" value="Unassembled WGS sequence"/>
</dbReference>
<feature type="compositionally biased region" description="Basic and acidic residues" evidence="1">
    <location>
        <begin position="1"/>
        <end position="11"/>
    </location>
</feature>
<proteinExistence type="predicted"/>
<dbReference type="STRING" id="671987.R0IS19"/>
<dbReference type="InterPro" id="IPR038765">
    <property type="entry name" value="Papain-like_cys_pep_sf"/>
</dbReference>
<evidence type="ECO:0000313" key="3">
    <source>
        <dbReference type="Proteomes" id="UP000016935"/>
    </source>
</evidence>
<feature type="compositionally biased region" description="Basic and acidic residues" evidence="1">
    <location>
        <begin position="20"/>
        <end position="31"/>
    </location>
</feature>
<dbReference type="EMBL" id="KB908581">
    <property type="protein sequence ID" value="EOA87625.1"/>
    <property type="molecule type" value="Genomic_DNA"/>
</dbReference>
<dbReference type="SUPFAM" id="SSF54001">
    <property type="entry name" value="Cysteine proteinases"/>
    <property type="match status" value="1"/>
</dbReference>
<gene>
    <name evidence="2" type="ORF">SETTUDRAFT_39405</name>
</gene>
<protein>
    <recommendedName>
        <fullName evidence="4">Ubiquitin-like protease family profile domain-containing protein</fullName>
    </recommendedName>
</protein>
<feature type="region of interest" description="Disordered" evidence="1">
    <location>
        <begin position="1"/>
        <end position="31"/>
    </location>
</feature>
<sequence length="1830" mass="207656">MPPKSKEKDAKQALAQKKPASKETHKNDAHEAVQINWAIPKAKRKLVHDEKHVADYAQSLYQRNPNEIQSSQTALPDAQIRSPIFQKAGKDMQPKDANHSSTALRDLYNDIKRRSVAEPDGRHDLASLKTLFEAGDENTTVVLSRAENEEVLVLGAERRLEVTVNKQTAHIDFIRRAPSGEGNQRLGYFIEVPLGTLVTVNGITYTNNDDSSPAPFFIGPLDSYAVIELLSQPVFFFRNEESLKHSVTTRKAPQDEIDRRDLNGDVAPENVRVRWLQLGSPTLMVEAEPEEENEGHDLEQSEEGANEPAEELYVEEDAFSDAFTDDGNPIENPHVYIQSCLRLHMEERLDTLIPRVIASVNQRQPENTGFSFLHDNMVLRQGRTLLTGVTQAETRILLIGEVQPDNNIRIRILDPMTWRTTESRRKTIFTQLQQWLLTTNWWKNAFKSNEEMGEHMPQSFEGVPCAQTTTQEGAFTYTVLNAWALAMGLEPNPTFRPSSHSNEAFFIQAQQLFDLALQDQLTWKMLFAFLSNTGFVKPLVALESEDNANAQIPAKNRRFDQRKRSFTQLIADQNEADVSFPAKEIEIQHMPLGLEEGKSHREAFPSDCLTEEERDRVAPFVRDGQWSFHGTVEQPKQRFEQEQQNAEPDIASTSTLSDPPSSPPQLDPFPIPENFNPCAYLEAEIKRLVDLDTSSTTEQSESTDVPRLSKQEIQDSIAAVIRAINLRHPPGAGFTIEVGNTHVESSTDINGDLLALTVMEASDMHELCILIQNPTGGQTPFYTVIDSAPWATDKAKRAEIRDTLNETFPITEPVPWVFAPQQAQAHHSGHHVVLNAWSIVLGLPLNLQDFTSSLDFIRAAHHIIKAVLRGDADWLLIWALLCYYGYVESAEAPEVGRRFSRTVPSSEHEAYQAEMNTKKAGSATGAEINTYSHFKHTSTQEHNANFHWDDLTPDDRNVGIPELQRNGLFRSALPREELRMRYRELRGKFDACHHLRQSLNHIRVNATILSELRQFRNEGATTNIGDWLLDIEVALSISAVLLAINDVQDAESGFSIVPQNYIQACAFTDDPNLTQFHPPALRPGRPLIAPIHHRNHFVLLVAQFNEEGRPTISILDSQTHQYEQQNREEVFQMAWRVLCRTSWWRGFFPDVDAFNQVKPASASWIKTAQQPGSSECGYYVILNAWALALGLELNPDVRLQWTHQFHRELLDVMHLARLARVDSRLIFAFLRCHNIVRDGVIPHNRRFSRTHQTRGEAVLDRELENRCALEKTHWTEQNYGPEALARMKSSNRVPGMNGVAHNEPKAFASDKWSPESKQKYVQKLQDSGMLNMDHDEQQLKEAYDNMMKSLLENIWTGLAAKTSSPKRQNLVRALRHYIDVQFENMDEDTENDPTSWIEDTICFFEHVRKNKLLRKCLGRIGFSGQQNWQRPLGNDELNFAIVSVLEAIDGFQSGEYRDTGCDLPFAGGFALTTSANLQMALDPSFGNETGDLFSNMAFSRPRRAWLIPLVVGRDGLLAHLEQWAIVNNKKWNGPKDGAGGHSLLILVQEVPNSGNTRETHFEIHAFDSSIRVFEEVRDFLRERIEQAAHRLGWSTHRNGPDGPQFDGQLHLSESIAQQPKGGWQCGHHVLINAWIIALGLHPNDEAKFNNEIYSQLHTLAQAATSGILDWTTLAGWLISHELVIEDQLEYVPEERRFNFTVGQTDEFALDRRIRTFRMPVDQRLASISVSESRYDHDNNYYDYFGDDTEDTESDSGLDRCIDDADEDFLNGPRGAKRKRSKHSDYGLEFLDQYDSGCADGRGDEGYDARAGKRRRGADRLSFLDVYCSEV</sequence>
<accession>R0IS19</accession>
<dbReference type="OrthoDB" id="3825435at2759"/>
<dbReference type="RefSeq" id="XP_008024735.1">
    <property type="nucleotide sequence ID" value="XM_008026544.1"/>
</dbReference>
<feature type="compositionally biased region" description="Pro residues" evidence="1">
    <location>
        <begin position="660"/>
        <end position="671"/>
    </location>
</feature>
<organism evidence="2 3">
    <name type="scientific">Exserohilum turcicum (strain 28A)</name>
    <name type="common">Northern leaf blight fungus</name>
    <name type="synonym">Setosphaeria turcica</name>
    <dbReference type="NCBI Taxonomy" id="671987"/>
    <lineage>
        <taxon>Eukaryota</taxon>
        <taxon>Fungi</taxon>
        <taxon>Dikarya</taxon>
        <taxon>Ascomycota</taxon>
        <taxon>Pezizomycotina</taxon>
        <taxon>Dothideomycetes</taxon>
        <taxon>Pleosporomycetidae</taxon>
        <taxon>Pleosporales</taxon>
        <taxon>Pleosporineae</taxon>
        <taxon>Pleosporaceae</taxon>
        <taxon>Exserohilum</taxon>
    </lineage>
</organism>
<dbReference type="eggNOG" id="ENOG502S5WK">
    <property type="taxonomic scope" value="Eukaryota"/>
</dbReference>
<reference evidence="2 3" key="2">
    <citation type="journal article" date="2013" name="PLoS Genet.">
        <title>Comparative genome structure, secondary metabolite, and effector coding capacity across Cochliobolus pathogens.</title>
        <authorList>
            <person name="Condon B.J."/>
            <person name="Leng Y."/>
            <person name="Wu D."/>
            <person name="Bushley K.E."/>
            <person name="Ohm R.A."/>
            <person name="Otillar R."/>
            <person name="Martin J."/>
            <person name="Schackwitz W."/>
            <person name="Grimwood J."/>
            <person name="MohdZainudin N."/>
            <person name="Xue C."/>
            <person name="Wang R."/>
            <person name="Manning V.A."/>
            <person name="Dhillon B."/>
            <person name="Tu Z.J."/>
            <person name="Steffenson B.J."/>
            <person name="Salamov A."/>
            <person name="Sun H."/>
            <person name="Lowry S."/>
            <person name="LaButti K."/>
            <person name="Han J."/>
            <person name="Copeland A."/>
            <person name="Lindquist E."/>
            <person name="Barry K."/>
            <person name="Schmutz J."/>
            <person name="Baker S.E."/>
            <person name="Ciuffetti L.M."/>
            <person name="Grigoriev I.V."/>
            <person name="Zhong S."/>
            <person name="Turgeon B.G."/>
        </authorList>
    </citation>
    <scope>NUCLEOTIDE SEQUENCE [LARGE SCALE GENOMIC DNA]</scope>
    <source>
        <strain evidence="3">28A</strain>
    </source>
</reference>